<protein>
    <submittedName>
        <fullName evidence="4">Porin family protein</fullName>
    </submittedName>
</protein>
<reference evidence="4 5" key="1">
    <citation type="submission" date="2019-08" db="EMBL/GenBank/DDBJ databases">
        <title>Microbe sample from Colwellia echini.</title>
        <authorList>
            <person name="Christiansen L."/>
            <person name="Pathiraja D."/>
            <person name="Schultz-Johansen M."/>
            <person name="Choi I.-G."/>
            <person name="Stougaard P."/>
        </authorList>
    </citation>
    <scope>NUCLEOTIDE SEQUENCE [LARGE SCALE GENOMIC DNA]</scope>
    <source>
        <strain evidence="4 5">A3</strain>
    </source>
</reference>
<dbReference type="InterPro" id="IPR027385">
    <property type="entry name" value="Beta-barrel_OMP"/>
</dbReference>
<evidence type="ECO:0000313" key="4">
    <source>
        <dbReference type="EMBL" id="TYK65839.1"/>
    </source>
</evidence>
<evidence type="ECO:0000259" key="3">
    <source>
        <dbReference type="Pfam" id="PF13505"/>
    </source>
</evidence>
<dbReference type="SUPFAM" id="SSF56925">
    <property type="entry name" value="OMPA-like"/>
    <property type="match status" value="1"/>
</dbReference>
<dbReference type="Gene3D" id="2.40.160.20">
    <property type="match status" value="1"/>
</dbReference>
<feature type="chain" id="PRO_5046053454" evidence="2">
    <location>
        <begin position="25"/>
        <end position="193"/>
    </location>
</feature>
<organism evidence="4 5">
    <name type="scientific">Colwellia echini</name>
    <dbReference type="NCBI Taxonomy" id="1982103"/>
    <lineage>
        <taxon>Bacteria</taxon>
        <taxon>Pseudomonadati</taxon>
        <taxon>Pseudomonadota</taxon>
        <taxon>Gammaproteobacteria</taxon>
        <taxon>Alteromonadales</taxon>
        <taxon>Colwelliaceae</taxon>
        <taxon>Colwellia</taxon>
    </lineage>
</organism>
<dbReference type="RefSeq" id="WP_101342801.1">
    <property type="nucleotide sequence ID" value="NZ_PJAI02000007.1"/>
</dbReference>
<keyword evidence="5" id="KW-1185">Reference proteome</keyword>
<name>A0ABY3MXC8_9GAMM</name>
<dbReference type="InterPro" id="IPR011250">
    <property type="entry name" value="OMP/PagP_B-barrel"/>
</dbReference>
<feature type="signal peptide" evidence="2">
    <location>
        <begin position="1"/>
        <end position="24"/>
    </location>
</feature>
<evidence type="ECO:0000256" key="2">
    <source>
        <dbReference type="SAM" id="SignalP"/>
    </source>
</evidence>
<accession>A0ABY3MXC8</accession>
<gene>
    <name evidence="4" type="ORF">CWS31_007760</name>
</gene>
<evidence type="ECO:0000256" key="1">
    <source>
        <dbReference type="ARBA" id="ARBA00022729"/>
    </source>
</evidence>
<dbReference type="EMBL" id="PJAI02000007">
    <property type="protein sequence ID" value="TYK65839.1"/>
    <property type="molecule type" value="Genomic_DNA"/>
</dbReference>
<dbReference type="Proteomes" id="UP000815846">
    <property type="component" value="Unassembled WGS sequence"/>
</dbReference>
<feature type="domain" description="Outer membrane protein beta-barrel" evidence="3">
    <location>
        <begin position="11"/>
        <end position="193"/>
    </location>
</feature>
<dbReference type="Pfam" id="PF13505">
    <property type="entry name" value="OMP_b-brl"/>
    <property type="match status" value="1"/>
</dbReference>
<sequence length="193" mass="21008">MKKTILLGSLISASLLTYSVQAKAEDAAVDTSGIYVGASYGYLRVEGDDDFDEDKSAYQIFTGYGFNKYIAVEGSFIDFGEYGNDLANADTDGYTLGLKLGLPVTDNISLYVRGGQLWYETNYSVVGVNDSTSDEGLFAGIGASYHLNEDWTIKVDYTVYDSDLDVSSASDDIDNADFSTDLKFAAVGVEYRF</sequence>
<proteinExistence type="predicted"/>
<evidence type="ECO:0000313" key="5">
    <source>
        <dbReference type="Proteomes" id="UP000815846"/>
    </source>
</evidence>
<keyword evidence="1 2" id="KW-0732">Signal</keyword>
<comment type="caution">
    <text evidence="4">The sequence shown here is derived from an EMBL/GenBank/DDBJ whole genome shotgun (WGS) entry which is preliminary data.</text>
</comment>